<evidence type="ECO:0000256" key="3">
    <source>
        <dbReference type="SAM" id="Phobius"/>
    </source>
</evidence>
<evidence type="ECO:0000313" key="7">
    <source>
        <dbReference type="RefSeq" id="XP_022324641.1"/>
    </source>
</evidence>
<evidence type="ECO:0000259" key="5">
    <source>
        <dbReference type="Pfam" id="PF23307"/>
    </source>
</evidence>
<accession>A0A8B8D956</accession>
<evidence type="ECO:0000313" key="8">
    <source>
        <dbReference type="RefSeq" id="XP_022324642.1"/>
    </source>
</evidence>
<keyword evidence="6" id="KW-1185">Reference proteome</keyword>
<protein>
    <submittedName>
        <fullName evidence="7 8">Kinase D-interacting substrate of 220 kDa-like</fullName>
    </submittedName>
</protein>
<feature type="repeat" description="ANK" evidence="1">
    <location>
        <begin position="38"/>
        <end position="70"/>
    </location>
</feature>
<feature type="compositionally biased region" description="Polar residues" evidence="2">
    <location>
        <begin position="927"/>
        <end position="939"/>
    </location>
</feature>
<dbReference type="PROSITE" id="PS50297">
    <property type="entry name" value="ANK_REP_REGION"/>
    <property type="match status" value="8"/>
</dbReference>
<dbReference type="Gene3D" id="1.25.40.20">
    <property type="entry name" value="Ankyrin repeat-containing domain"/>
    <property type="match status" value="2"/>
</dbReference>
<dbReference type="Pfam" id="PF13637">
    <property type="entry name" value="Ank_4"/>
    <property type="match status" value="1"/>
</dbReference>
<dbReference type="Pfam" id="PF12796">
    <property type="entry name" value="Ank_2"/>
    <property type="match status" value="3"/>
</dbReference>
<keyword evidence="3" id="KW-0472">Membrane</keyword>
<evidence type="ECO:0000259" key="4">
    <source>
        <dbReference type="Pfam" id="PF07693"/>
    </source>
</evidence>
<feature type="transmembrane region" description="Helical" evidence="3">
    <location>
        <begin position="712"/>
        <end position="743"/>
    </location>
</feature>
<dbReference type="KEGG" id="cvn:111125307"/>
<feature type="transmembrane region" description="Helical" evidence="3">
    <location>
        <begin position="657"/>
        <end position="678"/>
    </location>
</feature>
<gene>
    <name evidence="7 8" type="primary">LOC111125307</name>
</gene>
<keyword evidence="3" id="KW-1133">Transmembrane helix</keyword>
<dbReference type="GeneID" id="111125307"/>
<dbReference type="PANTHER" id="PTHR24116:SF0">
    <property type="entry name" value="KINASE D-INTERACTING SUBSTRATE OF 220 KDA"/>
    <property type="match status" value="1"/>
</dbReference>
<dbReference type="SUPFAM" id="SSF48403">
    <property type="entry name" value="Ankyrin repeat"/>
    <property type="match status" value="1"/>
</dbReference>
<dbReference type="InterPro" id="IPR036770">
    <property type="entry name" value="Ankyrin_rpt-contain_sf"/>
</dbReference>
<feature type="transmembrane region" description="Helical" evidence="3">
    <location>
        <begin position="524"/>
        <end position="547"/>
    </location>
</feature>
<feature type="repeat" description="ANK" evidence="1">
    <location>
        <begin position="71"/>
        <end position="103"/>
    </location>
</feature>
<feature type="repeat" description="ANK" evidence="1">
    <location>
        <begin position="170"/>
        <end position="202"/>
    </location>
</feature>
<feature type="transmembrane region" description="Helical" evidence="3">
    <location>
        <begin position="494"/>
        <end position="518"/>
    </location>
</feature>
<feature type="repeat" description="ANK" evidence="1">
    <location>
        <begin position="269"/>
        <end position="301"/>
    </location>
</feature>
<dbReference type="InterPro" id="IPR052771">
    <property type="entry name" value="Neurotrophin_sig_adaptor"/>
</dbReference>
<dbReference type="PROSITE" id="PS50088">
    <property type="entry name" value="ANK_REPEAT"/>
    <property type="match status" value="10"/>
</dbReference>
<evidence type="ECO:0000256" key="1">
    <source>
        <dbReference type="PROSITE-ProRule" id="PRU00023"/>
    </source>
</evidence>
<dbReference type="OrthoDB" id="6084525at2759"/>
<dbReference type="Proteomes" id="UP000694844">
    <property type="component" value="Chromosome 3"/>
</dbReference>
<dbReference type="PANTHER" id="PTHR24116">
    <property type="entry name" value="KINASE D-INTERACTING SUBSTRATE OF 220 KDA"/>
    <property type="match status" value="1"/>
</dbReference>
<dbReference type="InterPro" id="IPR011646">
    <property type="entry name" value="KAP_P-loop"/>
</dbReference>
<dbReference type="InterPro" id="IPR057092">
    <property type="entry name" value="SAM_KIDINS220"/>
</dbReference>
<feature type="region of interest" description="Disordered" evidence="2">
    <location>
        <begin position="886"/>
        <end position="939"/>
    </location>
</feature>
<feature type="repeat" description="ANK" evidence="1">
    <location>
        <begin position="335"/>
        <end position="367"/>
    </location>
</feature>
<evidence type="ECO:0000313" key="6">
    <source>
        <dbReference type="Proteomes" id="UP000694844"/>
    </source>
</evidence>
<feature type="repeat" description="ANK" evidence="1">
    <location>
        <begin position="104"/>
        <end position="136"/>
    </location>
</feature>
<reference evidence="7 8" key="1">
    <citation type="submission" date="2025-04" db="UniProtKB">
        <authorList>
            <consortium name="RefSeq"/>
        </authorList>
    </citation>
    <scope>IDENTIFICATION</scope>
    <source>
        <tissue evidence="7 8">Whole sample</tissue>
    </source>
</reference>
<feature type="repeat" description="ANK" evidence="1">
    <location>
        <begin position="236"/>
        <end position="268"/>
    </location>
</feature>
<feature type="domain" description="Kinase D-interacting substrate of 220 kDa-like SAM" evidence="5">
    <location>
        <begin position="1203"/>
        <end position="1283"/>
    </location>
</feature>
<dbReference type="Pfam" id="PF00023">
    <property type="entry name" value="Ank"/>
    <property type="match status" value="1"/>
</dbReference>
<dbReference type="RefSeq" id="XP_022324641.1">
    <property type="nucleotide sequence ID" value="XM_022468933.1"/>
</dbReference>
<dbReference type="SMART" id="SM00248">
    <property type="entry name" value="ANK"/>
    <property type="match status" value="12"/>
</dbReference>
<feature type="repeat" description="ANK" evidence="1">
    <location>
        <begin position="203"/>
        <end position="235"/>
    </location>
</feature>
<organism evidence="6 8">
    <name type="scientific">Crassostrea virginica</name>
    <name type="common">Eastern oyster</name>
    <dbReference type="NCBI Taxonomy" id="6565"/>
    <lineage>
        <taxon>Eukaryota</taxon>
        <taxon>Metazoa</taxon>
        <taxon>Spiralia</taxon>
        <taxon>Lophotrochozoa</taxon>
        <taxon>Mollusca</taxon>
        <taxon>Bivalvia</taxon>
        <taxon>Autobranchia</taxon>
        <taxon>Pteriomorphia</taxon>
        <taxon>Ostreida</taxon>
        <taxon>Ostreoidea</taxon>
        <taxon>Ostreidae</taxon>
        <taxon>Crassostrea</taxon>
    </lineage>
</organism>
<dbReference type="Pfam" id="PF23307">
    <property type="entry name" value="SAM_KIDINS220"/>
    <property type="match status" value="1"/>
</dbReference>
<dbReference type="GO" id="GO:0019887">
    <property type="term" value="F:protein kinase regulator activity"/>
    <property type="evidence" value="ECO:0007669"/>
    <property type="project" value="TreeGrafter"/>
</dbReference>
<dbReference type="Pfam" id="PF07693">
    <property type="entry name" value="KAP_NTPase"/>
    <property type="match status" value="1"/>
</dbReference>
<feature type="compositionally biased region" description="Polar residues" evidence="2">
    <location>
        <begin position="886"/>
        <end position="898"/>
    </location>
</feature>
<name>A0A8B8D956_CRAVI</name>
<proteinExistence type="predicted"/>
<keyword evidence="3" id="KW-0812">Transmembrane</keyword>
<feature type="domain" description="KAP NTPase" evidence="4">
    <location>
        <begin position="440"/>
        <end position="973"/>
    </location>
</feature>
<dbReference type="InterPro" id="IPR002110">
    <property type="entry name" value="Ankyrin_rpt"/>
</dbReference>
<evidence type="ECO:0000256" key="2">
    <source>
        <dbReference type="SAM" id="MobiDB-lite"/>
    </source>
</evidence>
<feature type="repeat" description="ANK" evidence="1">
    <location>
        <begin position="137"/>
        <end position="169"/>
    </location>
</feature>
<feature type="repeat" description="ANK" evidence="1">
    <location>
        <begin position="302"/>
        <end position="334"/>
    </location>
</feature>
<sequence>MGTFKTQMLWEAIRKGDLTGAIGLLESGNINLEERDGNGQTFLMLACEYGELNIVRELLEAHVDPNAVDMDNWSALLYSAKEGHLEIVIELLERGADIEHKDLCNWTALMWASYKGRYLVVQELLERGANCNTKAEMNMTCLAWAAGRGHTDVVKILIQKGAKVNTPDKYGTTPLIWACRKGYLEIVEALVNEGANTDVVGMNSWTALLVAAKGGFTEVIHQLLEYDPNVNAVDKDGFTALTIAAKEGYNEIAHDLLSKGAYVNIKDRAGDTILIHAVKGGHIDVVRALIDKYADVDEIGAEGKTALYWAVEKGYVEICKLLLNSEPDLEIANKDEDTALLRAVRSRNEQCVRLLLDKGARVSAVDKRGDTGLHISLRARSKRITELLLRNPRNSRLLYRPNKAGETPYNIDAYHQKGILTQIFGHRNLNANDGENLLGYEVYSSALADILSEPSLNTPITVGLYAKWGSGKSFLLSKLQKEMKMFTRANKEEHFTFCWTLFIILLLLNNVVGLTLAMTVGWEVGLGVGLGLFPLDYIGLGILHLLCHRYNLKYATRLSLLLGRKLQVTTSLLQVLFVNSKHVSTSSKYMEPTVKFLFSEGTKLTSVGGEKALAAMIGTLGESLEQEYGSVVTRLFRVFKPHPDKPYTGRFKTLCCVPYFVIVYLVFLALEIGVYLLVSHFVYNQFTTDDAPNYTNTTTVSVPHNQVEEYPALFGVLFTIAIIVGLAIVGNIYTWGQAILALLSSQRRRIMKAADRVEKIKVDGLMHILKYEVDLMAKMVTFMDKFTENQTRLVVIVDGLDSCEQDKVLQVLDIIKALFSDEDTPFITLLAIDPHIIIKGIESNIKTAFQDSNVNGFDYLRNVVHLPFYLQSQGMAIKKQEMAKSPSTFEVSGNPESPSKSRRGYQHQESVVSGYSLGESSEKLRQQRQSSVSNSHTSSIDLTNTVTKTDYFSDVNPRSMRRLMNIVAITGRLLRAYNIDFNWHRLAAWINIIEQWPYRVSWIIIYFEENEIVDNNITLLSLYEKISEKIPISKEIDPLLEIDRNPRKMEAFLASKLSHNTPLNVKDLRKFLPCTINLDPYLRKLIREMQKNMDSFQPNFPMGHMNFPPPGGAPVTPTRRPEAQRLAQPSIIPGGQIYPRHQRMDQMTGMYPMMPYNMMPYYQQGFMDVPYLPDAAIPTVAGKNMKQSKGVDPESAIQNFSDQALSTLSVSEVCNLLGNIKGINPIQINAYKSRIVDNNIGGLVLSACDLEELREVLAMKFGDWQLFKSVLIGLRKREEEKEEKSQFESGLNQNEDEADAMFDSISNHTNPFGSFSDGKFDRADRNSGQEPFTKPGMSNLQARRMRMTRVDSAYGQAAFETGLLREAMNNFTEEEDEDSIRPNVSFAIDTKGGSLEDVDDGINTTESQPLLTARSQKFSDSRRKESLSVLHEAEETESPTAMFYLDETENASPRGSKREDGNQGSIPMVTFHTGENSREEHV</sequence>
<dbReference type="RefSeq" id="XP_022324642.1">
    <property type="nucleotide sequence ID" value="XM_022468934.1"/>
</dbReference>
<feature type="region of interest" description="Disordered" evidence="2">
    <location>
        <begin position="1413"/>
        <end position="1482"/>
    </location>
</feature>
<feature type="compositionally biased region" description="Basic and acidic residues" evidence="2">
    <location>
        <begin position="1318"/>
        <end position="1327"/>
    </location>
</feature>
<feature type="compositionally biased region" description="Basic and acidic residues" evidence="2">
    <location>
        <begin position="1417"/>
        <end position="1426"/>
    </location>
</feature>
<feature type="region of interest" description="Disordered" evidence="2">
    <location>
        <begin position="1313"/>
        <end position="1336"/>
    </location>
</feature>
<keyword evidence="1" id="KW-0040">ANK repeat</keyword>
<dbReference type="GO" id="GO:0030165">
    <property type="term" value="F:PDZ domain binding"/>
    <property type="evidence" value="ECO:0007669"/>
    <property type="project" value="TreeGrafter"/>
</dbReference>